<reference evidence="3" key="1">
    <citation type="journal article" date="2019" name="Int. J. Syst. Evol. Microbiol.">
        <title>The Global Catalogue of Microorganisms (GCM) 10K type strain sequencing project: providing services to taxonomists for standard genome sequencing and annotation.</title>
        <authorList>
            <consortium name="The Broad Institute Genomics Platform"/>
            <consortium name="The Broad Institute Genome Sequencing Center for Infectious Disease"/>
            <person name="Wu L."/>
            <person name="Ma J."/>
        </authorList>
    </citation>
    <scope>NUCLEOTIDE SEQUENCE [LARGE SCALE GENOMIC DNA]</scope>
    <source>
        <strain evidence="3">JCM 18123</strain>
    </source>
</reference>
<dbReference type="EMBL" id="BAABIK010000002">
    <property type="protein sequence ID" value="GAA4928938.1"/>
    <property type="molecule type" value="Genomic_DNA"/>
</dbReference>
<dbReference type="RefSeq" id="WP_345555316.1">
    <property type="nucleotide sequence ID" value="NZ_BAABIK010000002.1"/>
</dbReference>
<evidence type="ECO:0000313" key="3">
    <source>
        <dbReference type="Proteomes" id="UP001499993"/>
    </source>
</evidence>
<protein>
    <recommendedName>
        <fullName evidence="4">Homeodomain-like domain-containing protein</fullName>
    </recommendedName>
</protein>
<evidence type="ECO:0008006" key="4">
    <source>
        <dbReference type="Google" id="ProtNLM"/>
    </source>
</evidence>
<proteinExistence type="predicted"/>
<name>A0ABP9G5L6_9ACTN</name>
<keyword evidence="3" id="KW-1185">Reference proteome</keyword>
<comment type="caution">
    <text evidence="2">The sequence shown here is derived from an EMBL/GenBank/DDBJ whole genome shotgun (WGS) entry which is preliminary data.</text>
</comment>
<evidence type="ECO:0000313" key="2">
    <source>
        <dbReference type="EMBL" id="GAA4928938.1"/>
    </source>
</evidence>
<feature type="compositionally biased region" description="Low complexity" evidence="1">
    <location>
        <begin position="102"/>
        <end position="112"/>
    </location>
</feature>
<organism evidence="2 3">
    <name type="scientific">Streptomonospora halophila</name>
    <dbReference type="NCBI Taxonomy" id="427369"/>
    <lineage>
        <taxon>Bacteria</taxon>
        <taxon>Bacillati</taxon>
        <taxon>Actinomycetota</taxon>
        <taxon>Actinomycetes</taxon>
        <taxon>Streptosporangiales</taxon>
        <taxon>Nocardiopsidaceae</taxon>
        <taxon>Streptomonospora</taxon>
    </lineage>
</organism>
<feature type="compositionally biased region" description="Polar residues" evidence="1">
    <location>
        <begin position="91"/>
        <end position="101"/>
    </location>
</feature>
<gene>
    <name evidence="2" type="ORF">GCM10023224_05390</name>
</gene>
<sequence length="231" mass="24967">MTEIAVSPARARELTDRIKIAVDATWALITEAYTTRAWAALGYDSWDAYCAEEFGAARLKLPREERQEVVGSLRDAGLSIRAIASATGSSKTTVTGDLSQIGTPDTTTGTDGRSYSARGYEPTDNSARFDMGEFWEPSADAPAPLPDRQDAADSAAAAIEKQVTKPRAPRTDVVGTVSALLTKTEDAASLAGRITSDHMAQRSEEAAVWSRRLETALEPLQRLLNTFKENQ</sequence>
<dbReference type="Proteomes" id="UP001499993">
    <property type="component" value="Unassembled WGS sequence"/>
</dbReference>
<evidence type="ECO:0000256" key="1">
    <source>
        <dbReference type="SAM" id="MobiDB-lite"/>
    </source>
</evidence>
<feature type="region of interest" description="Disordered" evidence="1">
    <location>
        <begin position="91"/>
        <end position="119"/>
    </location>
</feature>
<accession>A0ABP9G5L6</accession>